<dbReference type="Proteomes" id="UP000306241">
    <property type="component" value="Chromosome"/>
</dbReference>
<sequence>MKTRKKPIYLSLVALLVTGAVLTACTEVSKNKGTSTKTEHQVAKKTNFSTYVDKVSELVKLNWPFMDKVWPTYNYNKHNFLIFYLNEEGDVKEARLLNVKENRKLKKEEYKQIPAPTPEGYISVKFQGKQSIAMSVDDSVMEAKDSVQELYKTATHEMVHFYYQGEIKASGNADRNQIYPIESGPRIARRMLYSRLIQAFENPEKQKEYLAKAKYWLEKYHTEFKKEADSIRVTDIAEGTARYTESLGSFIGKNLSKTDARKEAEKLIKKDKIFIAADKESYEIGYVAALILDEKDPNWKNSFYSKNKGIEEVLLEGITAVPDKTDDKIETKIIKKITKTNKDIKVKLKDIVAASKDTAIPFLHLDVSKGSKSFTAEQMFSYQNMPIMSGYSNRFNVNNKTIEIKNIAIHSGYNQVKQYIRIPLTGKYEVKNGKLTVKSDSLNVPGIPVKVSKENGRTIYSAEVQD</sequence>
<feature type="signal peptide" evidence="1">
    <location>
        <begin position="1"/>
        <end position="23"/>
    </location>
</feature>
<organism evidence="2 3">
    <name type="scientific">Streptococcus porcinus</name>
    <dbReference type="NCBI Taxonomy" id="1340"/>
    <lineage>
        <taxon>Bacteria</taxon>
        <taxon>Bacillati</taxon>
        <taxon>Bacillota</taxon>
        <taxon>Bacilli</taxon>
        <taxon>Lactobacillales</taxon>
        <taxon>Streptococcaceae</taxon>
        <taxon>Streptococcus</taxon>
    </lineage>
</organism>
<evidence type="ECO:0000313" key="2">
    <source>
        <dbReference type="EMBL" id="VTT42077.1"/>
    </source>
</evidence>
<dbReference type="EMBL" id="LR594052">
    <property type="protein sequence ID" value="VTT42077.1"/>
    <property type="molecule type" value="Genomic_DNA"/>
</dbReference>
<reference evidence="2 3" key="1">
    <citation type="submission" date="2019-05" db="EMBL/GenBank/DDBJ databases">
        <authorList>
            <consortium name="Pathogen Informatics"/>
        </authorList>
    </citation>
    <scope>NUCLEOTIDE SEQUENCE [LARGE SCALE GENOMIC DNA]</scope>
    <source>
        <strain evidence="2 3">NCTC10924</strain>
    </source>
</reference>
<dbReference type="AlphaFoldDB" id="A0A4V6Z7E2"/>
<keyword evidence="1" id="KW-0732">Signal</keyword>
<evidence type="ECO:0000256" key="1">
    <source>
        <dbReference type="SAM" id="SignalP"/>
    </source>
</evidence>
<evidence type="ECO:0008006" key="4">
    <source>
        <dbReference type="Google" id="ProtNLM"/>
    </source>
</evidence>
<dbReference type="PROSITE" id="PS51257">
    <property type="entry name" value="PROKAR_LIPOPROTEIN"/>
    <property type="match status" value="1"/>
</dbReference>
<evidence type="ECO:0000313" key="3">
    <source>
        <dbReference type="Proteomes" id="UP000306241"/>
    </source>
</evidence>
<name>A0A4V6Z7E2_STRPO</name>
<accession>A0A4V6Z7E2</accession>
<dbReference type="OrthoDB" id="7017493at2"/>
<gene>
    <name evidence="2" type="ORF">NCTC10924_00478</name>
</gene>
<dbReference type="RefSeq" id="WP_093958927.1">
    <property type="nucleotide sequence ID" value="NZ_FZQN01000001.1"/>
</dbReference>
<protein>
    <recommendedName>
        <fullName evidence="4">Lipoprotein</fullName>
    </recommendedName>
</protein>
<proteinExistence type="predicted"/>
<feature type="chain" id="PRO_5038864235" description="Lipoprotein" evidence="1">
    <location>
        <begin position="24"/>
        <end position="466"/>
    </location>
</feature>